<keyword evidence="5 8" id="KW-0812">Transmembrane</keyword>
<feature type="transmembrane region" description="Helical" evidence="8">
    <location>
        <begin position="244"/>
        <end position="263"/>
    </location>
</feature>
<accession>A0A8H4X5Q6</accession>
<protein>
    <recommendedName>
        <fullName evidence="11">Nickel/cobalt efflux system</fullName>
    </recommendedName>
</protein>
<dbReference type="PANTHER" id="PTHR31611:SF0">
    <property type="entry name" value="HIGH-AFFINITY NICKEL TRANSPORT PROTEIN NIC1"/>
    <property type="match status" value="1"/>
</dbReference>
<dbReference type="GO" id="GO:0012505">
    <property type="term" value="C:endomembrane system"/>
    <property type="evidence" value="ECO:0007669"/>
    <property type="project" value="UniProtKB-SubCell"/>
</dbReference>
<evidence type="ECO:0000256" key="6">
    <source>
        <dbReference type="ARBA" id="ARBA00022989"/>
    </source>
</evidence>
<keyword evidence="10" id="KW-1185">Reference proteome</keyword>
<evidence type="ECO:0000313" key="10">
    <source>
        <dbReference type="Proteomes" id="UP000622797"/>
    </source>
</evidence>
<keyword evidence="6 8" id="KW-1133">Transmembrane helix</keyword>
<evidence type="ECO:0000256" key="5">
    <source>
        <dbReference type="ARBA" id="ARBA00022692"/>
    </source>
</evidence>
<organism evidence="9 10">
    <name type="scientific">Fusarium sarcochroum</name>
    <dbReference type="NCBI Taxonomy" id="1208366"/>
    <lineage>
        <taxon>Eukaryota</taxon>
        <taxon>Fungi</taxon>
        <taxon>Dikarya</taxon>
        <taxon>Ascomycota</taxon>
        <taxon>Pezizomycotina</taxon>
        <taxon>Sordariomycetes</taxon>
        <taxon>Hypocreomycetidae</taxon>
        <taxon>Hypocreales</taxon>
        <taxon>Nectriaceae</taxon>
        <taxon>Fusarium</taxon>
        <taxon>Fusarium lateritium species complex</taxon>
    </lineage>
</organism>
<feature type="transmembrane region" description="Helical" evidence="8">
    <location>
        <begin position="134"/>
        <end position="155"/>
    </location>
</feature>
<reference evidence="9" key="1">
    <citation type="journal article" date="2020" name="BMC Genomics">
        <title>Correction to: Identification and distribution of gene clusters required for synthesis of sphingolipid metabolism inhibitors in diverse species of the filamentous fungus Fusarium.</title>
        <authorList>
            <person name="Kim H.S."/>
            <person name="Lohmar J.M."/>
            <person name="Busman M."/>
            <person name="Brown D.W."/>
            <person name="Naumann T.A."/>
            <person name="Divon H.H."/>
            <person name="Lysoe E."/>
            <person name="Uhlig S."/>
            <person name="Proctor R.H."/>
        </authorList>
    </citation>
    <scope>NUCLEOTIDE SEQUENCE</scope>
    <source>
        <strain evidence="9">NRRL 20472</strain>
    </source>
</reference>
<dbReference type="Pfam" id="PF03824">
    <property type="entry name" value="NicO"/>
    <property type="match status" value="1"/>
</dbReference>
<evidence type="ECO:0000256" key="3">
    <source>
        <dbReference type="ARBA" id="ARBA00022448"/>
    </source>
</evidence>
<dbReference type="OrthoDB" id="5197598at2759"/>
<dbReference type="PANTHER" id="PTHR31611">
    <property type="entry name" value="HIGH-AFFINITY NICKEL TRANSPORT PROTEIN NIC1"/>
    <property type="match status" value="1"/>
</dbReference>
<dbReference type="GO" id="GO:0015099">
    <property type="term" value="F:nickel cation transmembrane transporter activity"/>
    <property type="evidence" value="ECO:0007669"/>
    <property type="project" value="InterPro"/>
</dbReference>
<dbReference type="GO" id="GO:0005886">
    <property type="term" value="C:plasma membrane"/>
    <property type="evidence" value="ECO:0007669"/>
    <property type="project" value="InterPro"/>
</dbReference>
<evidence type="ECO:0000256" key="1">
    <source>
        <dbReference type="ARBA" id="ARBA00004127"/>
    </source>
</evidence>
<evidence type="ECO:0000256" key="4">
    <source>
        <dbReference type="ARBA" id="ARBA00022596"/>
    </source>
</evidence>
<dbReference type="InterPro" id="IPR004688">
    <property type="entry name" value="Ni/Co_transpt"/>
</dbReference>
<feature type="transmembrane region" description="Helical" evidence="8">
    <location>
        <begin position="334"/>
        <end position="357"/>
    </location>
</feature>
<dbReference type="EMBL" id="JABEXW010000545">
    <property type="protein sequence ID" value="KAF4962390.1"/>
    <property type="molecule type" value="Genomic_DNA"/>
</dbReference>
<comment type="subcellular location">
    <subcellularLocation>
        <location evidence="1">Endomembrane system</location>
        <topology evidence="1">Multi-pass membrane protein</topology>
    </subcellularLocation>
</comment>
<keyword evidence="4" id="KW-0533">Nickel</keyword>
<feature type="transmembrane region" description="Helical" evidence="8">
    <location>
        <begin position="214"/>
        <end position="238"/>
    </location>
</feature>
<gene>
    <name evidence="9" type="ORF">FSARC_9534</name>
</gene>
<dbReference type="InterPro" id="IPR011541">
    <property type="entry name" value="Ni/Co_transpt_high_affinity"/>
</dbReference>
<evidence type="ECO:0000256" key="2">
    <source>
        <dbReference type="ARBA" id="ARBA00010892"/>
    </source>
</evidence>
<keyword evidence="7 8" id="KW-0472">Membrane</keyword>
<dbReference type="Proteomes" id="UP000622797">
    <property type="component" value="Unassembled WGS sequence"/>
</dbReference>
<proteinExistence type="inferred from homology"/>
<feature type="transmembrane region" description="Helical" evidence="8">
    <location>
        <begin position="284"/>
        <end position="314"/>
    </location>
</feature>
<comment type="similarity">
    <text evidence="2">Belongs to the NiCoT transporter (TC 2.A.52) family.</text>
</comment>
<sequence>MARFTLLHLQGFTKPKFLHGIPNNSIFMIALLIGINALVWIAVAIVLHFHPALISPAALSYVLGLRHALDADHIAAIDLMTRRLIASGQRPATVGTFFSLGHSTIVIVTCIVVAATSGALRERFDGFQRVGNIVGTSVSAAFLIILCVGNGWVLYKLIQRLQGVLQERSDQVQLGGFVEEETQIQDHFALEGGGFLTRVFKRLFRVIDRPWKMYPLGVVFGLGFDTSSEIAILGIASIQAVQGTSIWLILVFPILFTAGMCMLDTTDGALMMALYTSKAFSRDIVAILYYSIVLTGITVVVSAFIGIVQILSLVQNVADPQGRFWDGVSDIGDHFDIVGGSICGVFLVVGLGSIFVYKPWRRRVERKQQALIQGDEGVFQDVQSPISPCTASEPSGYIQAQREVSRKIFVCEIDGQRIELPLCLPQSNQTVNESMANFPIPTPVAGSYIPDTAPYHALFGDPSNGASMGNYMASTPMGHVSNPMAIDSISNTAMEHFPMAYHSNNSSMEDFTANTLPVVDHPMMPNNAMHHDSLSYGSSNASSKDLIANALMASAPMVNHPTARVIMEGSIANAPPAFAPMANPQMLPTPSTTPISQHTAIMPSSSKWRLGCRKDEGVWLCKKCVTLLSKELPDIDDHDVRVAVHSFQVENNLWPGCVEHDEAEPGKTRCKYCKKRLMCRFCICLPDGAGYDFSSSP</sequence>
<evidence type="ECO:0008006" key="11">
    <source>
        <dbReference type="Google" id="ProtNLM"/>
    </source>
</evidence>
<feature type="transmembrane region" description="Helical" evidence="8">
    <location>
        <begin position="26"/>
        <end position="47"/>
    </location>
</feature>
<evidence type="ECO:0000313" key="9">
    <source>
        <dbReference type="EMBL" id="KAF4962390.1"/>
    </source>
</evidence>
<feature type="transmembrane region" description="Helical" evidence="8">
    <location>
        <begin position="92"/>
        <end position="114"/>
    </location>
</feature>
<comment type="caution">
    <text evidence="9">The sequence shown here is derived from an EMBL/GenBank/DDBJ whole genome shotgun (WGS) entry which is preliminary data.</text>
</comment>
<reference evidence="9" key="2">
    <citation type="submission" date="2020-05" db="EMBL/GenBank/DDBJ databases">
        <authorList>
            <person name="Kim H.-S."/>
            <person name="Proctor R.H."/>
            <person name="Brown D.W."/>
        </authorList>
    </citation>
    <scope>NUCLEOTIDE SEQUENCE</scope>
    <source>
        <strain evidence="9">NRRL 20472</strain>
    </source>
</reference>
<evidence type="ECO:0000256" key="8">
    <source>
        <dbReference type="SAM" id="Phobius"/>
    </source>
</evidence>
<evidence type="ECO:0000256" key="7">
    <source>
        <dbReference type="ARBA" id="ARBA00023136"/>
    </source>
</evidence>
<keyword evidence="3" id="KW-0813">Transport</keyword>
<dbReference type="AlphaFoldDB" id="A0A8H4X5Q6"/>
<name>A0A8H4X5Q6_9HYPO</name>